<organism evidence="12 13">
    <name type="scientific">Serpentinicella alkaliphila</name>
    <dbReference type="NCBI Taxonomy" id="1734049"/>
    <lineage>
        <taxon>Bacteria</taxon>
        <taxon>Bacillati</taxon>
        <taxon>Bacillota</taxon>
        <taxon>Clostridia</taxon>
        <taxon>Peptostreptococcales</taxon>
        <taxon>Natronincolaceae</taxon>
        <taxon>Serpentinicella</taxon>
    </lineage>
</organism>
<dbReference type="EMBL" id="SLYC01000016">
    <property type="protein sequence ID" value="TCQ02396.1"/>
    <property type="molecule type" value="Genomic_DNA"/>
</dbReference>
<evidence type="ECO:0000256" key="1">
    <source>
        <dbReference type="ARBA" id="ARBA00002841"/>
    </source>
</evidence>
<gene>
    <name evidence="12" type="ORF">EDD79_101642</name>
</gene>
<dbReference type="GO" id="GO:0006817">
    <property type="term" value="P:phosphate ion transport"/>
    <property type="evidence" value="ECO:0007669"/>
    <property type="project" value="UniProtKB-UniRule"/>
</dbReference>
<comment type="function">
    <text evidence="10">Involved in the system for phosphate transport across the cytoplasmic membrane.</text>
</comment>
<feature type="signal peptide" evidence="10">
    <location>
        <begin position="1"/>
        <end position="19"/>
    </location>
</feature>
<dbReference type="RefSeq" id="WP_132848452.1">
    <property type="nucleotide sequence ID" value="NZ_CP058648.1"/>
</dbReference>
<dbReference type="Proteomes" id="UP000295504">
    <property type="component" value="Unassembled WGS sequence"/>
</dbReference>
<keyword evidence="10" id="KW-0472">Membrane</keyword>
<keyword evidence="7 10" id="KW-0732">Signal</keyword>
<evidence type="ECO:0000313" key="13">
    <source>
        <dbReference type="Proteomes" id="UP000295504"/>
    </source>
</evidence>
<name>A0A4R2TI11_9FIRM</name>
<feature type="domain" description="PBP" evidence="11">
    <location>
        <begin position="37"/>
        <end position="281"/>
    </location>
</feature>
<proteinExistence type="inferred from homology"/>
<dbReference type="PROSITE" id="PS51257">
    <property type="entry name" value="PROKAR_LIPOPROTEIN"/>
    <property type="match status" value="1"/>
</dbReference>
<comment type="function">
    <text evidence="1">Part of the ABC transporter complex PstSACB involved in phosphate import.</text>
</comment>
<evidence type="ECO:0000256" key="5">
    <source>
        <dbReference type="ARBA" id="ARBA00022448"/>
    </source>
</evidence>
<keyword evidence="8 10" id="KW-0564">Palmitate</keyword>
<protein>
    <recommendedName>
        <fullName evidence="10">Phosphate-binding protein</fullName>
    </recommendedName>
</protein>
<keyword evidence="9 10" id="KW-0449">Lipoprotein</keyword>
<sequence length="296" mass="31879">MKKIALILVVLMVASLALVGCGGKQQTNEQTNNNQNSDIDFSKLIQARGSDTMVNLGQMWAEEFMDKYPEAQLAVTGGGSGTGIAAMINGTIDIALSSRSIKEKEVADAKANGIEPVEFVTGRDGIAIAVSKDNPVQELSMDDLKAIFTGEKTNWKDFGGEDAPITLYSRESNSGTYAFFKEFVLKDEEYATHSNLMPSTQAIVEAIKQDKNGIGYIGLAYLNDPAIVGVPVKKDEGSTAYKPSLETIQAGQYPVARPLFLYTNGQPEGAIKAFMDFVMGAEGQKIVQEIGFIPAK</sequence>
<comment type="subcellular location">
    <subcellularLocation>
        <location evidence="2 10">Cell membrane</location>
        <topology evidence="2 10">Lipid-anchor</topology>
    </subcellularLocation>
</comment>
<comment type="caution">
    <text evidence="12">The sequence shown here is derived from an EMBL/GenBank/DDBJ whole genome shotgun (WGS) entry which is preliminary data.</text>
</comment>
<dbReference type="CDD" id="cd13653">
    <property type="entry name" value="PBP2_phosphate_like_1"/>
    <property type="match status" value="1"/>
</dbReference>
<dbReference type="Pfam" id="PF12849">
    <property type="entry name" value="PBP_like_2"/>
    <property type="match status" value="1"/>
</dbReference>
<keyword evidence="10" id="KW-1003">Cell membrane</keyword>
<evidence type="ECO:0000313" key="12">
    <source>
        <dbReference type="EMBL" id="TCQ02396.1"/>
    </source>
</evidence>
<dbReference type="PANTHER" id="PTHR30570">
    <property type="entry name" value="PERIPLASMIC PHOSPHATE BINDING COMPONENT OF PHOSPHATE ABC TRANSPORTER"/>
    <property type="match status" value="1"/>
</dbReference>
<dbReference type="GO" id="GO:0042301">
    <property type="term" value="F:phosphate ion binding"/>
    <property type="evidence" value="ECO:0007669"/>
    <property type="project" value="UniProtKB-UniRule"/>
</dbReference>
<evidence type="ECO:0000256" key="6">
    <source>
        <dbReference type="ARBA" id="ARBA00022592"/>
    </source>
</evidence>
<keyword evidence="13" id="KW-1185">Reference proteome</keyword>
<evidence type="ECO:0000256" key="4">
    <source>
        <dbReference type="ARBA" id="ARBA00011529"/>
    </source>
</evidence>
<dbReference type="InterPro" id="IPR050811">
    <property type="entry name" value="Phosphate_ABC_transporter"/>
</dbReference>
<dbReference type="OrthoDB" id="9790048at2"/>
<comment type="similarity">
    <text evidence="3 10">Belongs to the PstS family.</text>
</comment>
<feature type="chain" id="PRO_5039753370" description="Phosphate-binding protein" evidence="10">
    <location>
        <begin position="20"/>
        <end position="296"/>
    </location>
</feature>
<dbReference type="PANTHER" id="PTHR30570:SF1">
    <property type="entry name" value="PHOSPHATE-BINDING PROTEIN PSTS"/>
    <property type="match status" value="1"/>
</dbReference>
<keyword evidence="6 10" id="KW-0592">Phosphate transport</keyword>
<dbReference type="InterPro" id="IPR011862">
    <property type="entry name" value="Phos-bd"/>
</dbReference>
<evidence type="ECO:0000256" key="8">
    <source>
        <dbReference type="ARBA" id="ARBA00023139"/>
    </source>
</evidence>
<keyword evidence="5 10" id="KW-0813">Transport</keyword>
<dbReference type="AlphaFoldDB" id="A0A4R2TI11"/>
<comment type="subunit">
    <text evidence="4 10">The complex is composed of two ATP-binding proteins (PstB), two transmembrane proteins (PstC and PstA) and a solute-binding protein (PstS).</text>
</comment>
<evidence type="ECO:0000256" key="10">
    <source>
        <dbReference type="RuleBase" id="RU367119"/>
    </source>
</evidence>
<evidence type="ECO:0000259" key="11">
    <source>
        <dbReference type="Pfam" id="PF12849"/>
    </source>
</evidence>
<dbReference type="NCBIfam" id="TIGR02136">
    <property type="entry name" value="ptsS_2"/>
    <property type="match status" value="1"/>
</dbReference>
<accession>A0A4R2TI11</accession>
<evidence type="ECO:0000256" key="3">
    <source>
        <dbReference type="ARBA" id="ARBA00008725"/>
    </source>
</evidence>
<reference evidence="12 13" key="1">
    <citation type="submission" date="2019-03" db="EMBL/GenBank/DDBJ databases">
        <title>Genomic Encyclopedia of Type Strains, Phase IV (KMG-IV): sequencing the most valuable type-strain genomes for metagenomic binning, comparative biology and taxonomic classification.</title>
        <authorList>
            <person name="Goeker M."/>
        </authorList>
    </citation>
    <scope>NUCLEOTIDE SEQUENCE [LARGE SCALE GENOMIC DNA]</scope>
    <source>
        <strain evidence="12 13">DSM 100013</strain>
    </source>
</reference>
<evidence type="ECO:0000256" key="2">
    <source>
        <dbReference type="ARBA" id="ARBA00004193"/>
    </source>
</evidence>
<evidence type="ECO:0000256" key="9">
    <source>
        <dbReference type="ARBA" id="ARBA00023288"/>
    </source>
</evidence>
<dbReference type="InterPro" id="IPR024370">
    <property type="entry name" value="PBP_domain"/>
</dbReference>
<dbReference type="SUPFAM" id="SSF53850">
    <property type="entry name" value="Periplasmic binding protein-like II"/>
    <property type="match status" value="1"/>
</dbReference>
<evidence type="ECO:0000256" key="7">
    <source>
        <dbReference type="ARBA" id="ARBA00022729"/>
    </source>
</evidence>
<dbReference type="GO" id="GO:0005886">
    <property type="term" value="C:plasma membrane"/>
    <property type="evidence" value="ECO:0007669"/>
    <property type="project" value="UniProtKB-SubCell"/>
</dbReference>
<dbReference type="Gene3D" id="3.40.190.10">
    <property type="entry name" value="Periplasmic binding protein-like II"/>
    <property type="match status" value="2"/>
</dbReference>